<feature type="binding site" evidence="5">
    <location>
        <position position="330"/>
    </location>
    <ligand>
        <name>a divalent metal cation</name>
        <dbReference type="ChEBI" id="CHEBI:60240"/>
        <label>2</label>
        <note>catalytic</note>
    </ligand>
</feature>
<feature type="binding site" evidence="5">
    <location>
        <position position="361"/>
    </location>
    <ligand>
        <name>a divalent metal cation</name>
        <dbReference type="ChEBI" id="CHEBI:60240"/>
        <label>2</label>
        <note>catalytic</note>
    </ligand>
</feature>
<dbReference type="PROSITE" id="PS00680">
    <property type="entry name" value="MAP_1"/>
    <property type="match status" value="1"/>
</dbReference>
<dbReference type="InterPro" id="IPR000994">
    <property type="entry name" value="Pept_M24"/>
</dbReference>
<dbReference type="PRINTS" id="PR00599">
    <property type="entry name" value="MAPEPTIDASE"/>
</dbReference>
<feature type="binding site" evidence="5">
    <location>
        <position position="220"/>
    </location>
    <ligand>
        <name>a divalent metal cation</name>
        <dbReference type="ChEBI" id="CHEBI:60240"/>
        <label>1</label>
    </ligand>
</feature>
<evidence type="ECO:0000256" key="6">
    <source>
        <dbReference type="RuleBase" id="RU003653"/>
    </source>
</evidence>
<feature type="binding site" evidence="5">
    <location>
        <position position="203"/>
    </location>
    <ligand>
        <name>substrate</name>
    </ligand>
</feature>
<feature type="chain" id="PRO_5044890243" description="Methionine aminopeptidase" evidence="7">
    <location>
        <begin position="20"/>
        <end position="417"/>
    </location>
</feature>
<sequence>MIMPSLFLVSGLVAVCSFGDETMVTGFLVSPSTTLTLSRQPPHSSTSTSLHMNKRTTVRKSGGGGGFGKKVTSLNIRTKKPSNNFVYAGPLRPYPQSPQAVVDSSTVLAVPDYAYDGTPKKKGSSAEIEIKSPEEIVKMRAAGKAAREVLDMAGGMVQPGVTTDEIDKAVHAACIERGAYPSPLNYRKFPKSCCTSVNEVICHGIPDERPLEEGDIVNVDITVYLDGYHGDCSEMFVVGGKEALDDDGRKLIQTTYDSWIQAMEIVRPGVDYNAIGKIIQDYVTPKGYSTVRSFCGHGIGSTFHTAPNIYHYTINQPLGQMKPGHVFTIEPMICEGLPDPYMWEDDWTATTVDGKRSAQFEHTLLVTEDGVEALTGKLDSSPLQFWEEESAIRRGIWLGTSQEATEKADVLNKKLTE</sequence>
<dbReference type="SUPFAM" id="SSF55920">
    <property type="entry name" value="Creatinase/aminopeptidase"/>
    <property type="match status" value="1"/>
</dbReference>
<comment type="catalytic activity">
    <reaction evidence="5 6">
        <text>Release of N-terminal amino acids, preferentially methionine, from peptides and arylamides.</text>
        <dbReference type="EC" id="3.4.11.18"/>
    </reaction>
</comment>
<feature type="binding site" evidence="5">
    <location>
        <position position="297"/>
    </location>
    <ligand>
        <name>a divalent metal cation</name>
        <dbReference type="ChEBI" id="CHEBI:60240"/>
        <label>2</label>
        <note>catalytic</note>
    </ligand>
</feature>
<dbReference type="NCBIfam" id="TIGR00500">
    <property type="entry name" value="met_pdase_I"/>
    <property type="match status" value="1"/>
</dbReference>
<dbReference type="PANTHER" id="PTHR43330">
    <property type="entry name" value="METHIONINE AMINOPEPTIDASE"/>
    <property type="match status" value="1"/>
</dbReference>
<comment type="caution">
    <text evidence="9">The sequence shown here is derived from an EMBL/GenBank/DDBJ whole genome shotgun (WGS) entry which is preliminary data.</text>
</comment>
<dbReference type="GO" id="GO:0046872">
    <property type="term" value="F:metal ion binding"/>
    <property type="evidence" value="ECO:0007669"/>
    <property type="project" value="UniProtKB-UniRule"/>
</dbReference>
<dbReference type="CDD" id="cd01086">
    <property type="entry name" value="MetAP1"/>
    <property type="match status" value="1"/>
</dbReference>
<evidence type="ECO:0000256" key="4">
    <source>
        <dbReference type="ARBA" id="ARBA00022801"/>
    </source>
</evidence>
<evidence type="ECO:0000313" key="9">
    <source>
        <dbReference type="EMBL" id="KAL3784712.1"/>
    </source>
</evidence>
<dbReference type="EMBL" id="JABMIG020000230">
    <property type="protein sequence ID" value="KAL3784712.1"/>
    <property type="molecule type" value="Genomic_DNA"/>
</dbReference>
<keyword evidence="1 5" id="KW-0031">Aminopeptidase</keyword>
<dbReference type="Pfam" id="PF00557">
    <property type="entry name" value="Peptidase_M24"/>
    <property type="match status" value="1"/>
</dbReference>
<organism evidence="9 10">
    <name type="scientific">Cyclotella cryptica</name>
    <dbReference type="NCBI Taxonomy" id="29204"/>
    <lineage>
        <taxon>Eukaryota</taxon>
        <taxon>Sar</taxon>
        <taxon>Stramenopiles</taxon>
        <taxon>Ochrophyta</taxon>
        <taxon>Bacillariophyta</taxon>
        <taxon>Coscinodiscophyceae</taxon>
        <taxon>Thalassiosirophycidae</taxon>
        <taxon>Stephanodiscales</taxon>
        <taxon>Stephanodiscaceae</taxon>
        <taxon>Cyclotella</taxon>
    </lineage>
</organism>
<evidence type="ECO:0000256" key="3">
    <source>
        <dbReference type="ARBA" id="ARBA00022723"/>
    </source>
</evidence>
<protein>
    <recommendedName>
        <fullName evidence="6">Methionine aminopeptidase</fullName>
        <ecNumber evidence="6">3.4.11.18</ecNumber>
    </recommendedName>
</protein>
<dbReference type="EC" id="3.4.11.18" evidence="6"/>
<dbReference type="GO" id="GO:0070006">
    <property type="term" value="F:metalloaminopeptidase activity"/>
    <property type="evidence" value="ECO:0007669"/>
    <property type="project" value="UniProtKB-UniRule"/>
</dbReference>
<dbReference type="GO" id="GO:0006508">
    <property type="term" value="P:proteolysis"/>
    <property type="evidence" value="ECO:0007669"/>
    <property type="project" value="UniProtKB-KW"/>
</dbReference>
<reference evidence="9 10" key="1">
    <citation type="journal article" date="2020" name="G3 (Bethesda)">
        <title>Improved Reference Genome for Cyclotella cryptica CCMP332, a Model for Cell Wall Morphogenesis, Salinity Adaptation, and Lipid Production in Diatoms (Bacillariophyta).</title>
        <authorList>
            <person name="Roberts W.R."/>
            <person name="Downey K.M."/>
            <person name="Ruck E.C."/>
            <person name="Traller J.C."/>
            <person name="Alverson A.J."/>
        </authorList>
    </citation>
    <scope>NUCLEOTIDE SEQUENCE [LARGE SCALE GENOMIC DNA]</scope>
    <source>
        <strain evidence="9 10">CCMP332</strain>
    </source>
</reference>
<feature type="domain" description="Peptidase M24" evidence="8">
    <location>
        <begin position="138"/>
        <end position="368"/>
    </location>
</feature>
<accession>A0ABD3PAN3</accession>
<keyword evidence="4 5" id="KW-0378">Hydrolase</keyword>
<feature type="binding site" evidence="5">
    <location>
        <position position="231"/>
    </location>
    <ligand>
        <name>a divalent metal cation</name>
        <dbReference type="ChEBI" id="CHEBI:60240"/>
        <label>1</label>
    </ligand>
</feature>
<evidence type="ECO:0000256" key="2">
    <source>
        <dbReference type="ARBA" id="ARBA00022670"/>
    </source>
</evidence>
<evidence type="ECO:0000256" key="7">
    <source>
        <dbReference type="SAM" id="SignalP"/>
    </source>
</evidence>
<gene>
    <name evidence="9" type="ORF">HJC23_007721</name>
</gene>
<dbReference type="GO" id="GO:0004239">
    <property type="term" value="F:initiator methionyl aminopeptidase activity"/>
    <property type="evidence" value="ECO:0007669"/>
    <property type="project" value="UniProtKB-UniRule"/>
</dbReference>
<keyword evidence="2 5" id="KW-0645">Protease</keyword>
<evidence type="ECO:0000259" key="8">
    <source>
        <dbReference type="Pfam" id="PF00557"/>
    </source>
</evidence>
<dbReference type="InterPro" id="IPR036005">
    <property type="entry name" value="Creatinase/aminopeptidase-like"/>
</dbReference>
<dbReference type="Gene3D" id="3.90.230.10">
    <property type="entry name" value="Creatinase/methionine aminopeptidase superfamily"/>
    <property type="match status" value="1"/>
</dbReference>
<feature type="signal peptide" evidence="7">
    <location>
        <begin position="1"/>
        <end position="19"/>
    </location>
</feature>
<feature type="binding site" evidence="5">
    <location>
        <position position="304"/>
    </location>
    <ligand>
        <name>substrate</name>
    </ligand>
</feature>
<evidence type="ECO:0000256" key="5">
    <source>
        <dbReference type="HAMAP-Rule" id="MF_03174"/>
    </source>
</evidence>
<evidence type="ECO:0000256" key="1">
    <source>
        <dbReference type="ARBA" id="ARBA00022438"/>
    </source>
</evidence>
<proteinExistence type="inferred from homology"/>
<keyword evidence="10" id="KW-1185">Reference proteome</keyword>
<comment type="function">
    <text evidence="6">Cotranslationally removes the N-terminal methionine from nascent proteins. The N-terminal methionine is often cleaved when the second residue in the primary sequence is small and uncharged (Met-Ala-, Cys, Gly, Pro, Ser, Thr, or Val).</text>
</comment>
<keyword evidence="7" id="KW-0732">Signal</keyword>
<dbReference type="Proteomes" id="UP001516023">
    <property type="component" value="Unassembled WGS sequence"/>
</dbReference>
<feature type="binding site" evidence="5">
    <location>
        <position position="361"/>
    </location>
    <ligand>
        <name>a divalent metal cation</name>
        <dbReference type="ChEBI" id="CHEBI:60240"/>
        <label>1</label>
    </ligand>
</feature>
<name>A0ABD3PAN3_9STRA</name>
<dbReference type="PANTHER" id="PTHR43330:SF7">
    <property type="entry name" value="METHIONINE AMINOPEPTIDASE 1"/>
    <property type="match status" value="1"/>
</dbReference>
<comment type="cofactor">
    <cofactor evidence="5">
        <name>Co(2+)</name>
        <dbReference type="ChEBI" id="CHEBI:48828"/>
    </cofactor>
    <cofactor evidence="5">
        <name>Zn(2+)</name>
        <dbReference type="ChEBI" id="CHEBI:29105"/>
    </cofactor>
    <cofactor evidence="5">
        <name>Mn(2+)</name>
        <dbReference type="ChEBI" id="CHEBI:29035"/>
    </cofactor>
    <cofactor evidence="5">
        <name>Fe(2+)</name>
        <dbReference type="ChEBI" id="CHEBI:29033"/>
    </cofactor>
    <text evidence="5">Binds 2 divalent metal cations per subunit. Has a high-affinity and a low affinity metal-binding site. The true nature of the physiological cofactor is under debate. The enzyme is active with cobalt, zinc, manganese or divalent iron ions. Most likely, methionine aminopeptidases function as mononuclear Fe(2+)-metalloproteases under physiological conditions, and the catalytically relevant metal-binding site has been assigned to the histidine-containing high-affinity site.</text>
</comment>
<dbReference type="InterPro" id="IPR002467">
    <property type="entry name" value="Pept_M24A_MAP1"/>
</dbReference>
<dbReference type="InterPro" id="IPR001714">
    <property type="entry name" value="Pept_M24_MAP"/>
</dbReference>
<comment type="similarity">
    <text evidence="5">Belongs to the peptidase M24A family. Methionine aminopeptidase type 1 subfamily.</text>
</comment>
<evidence type="ECO:0000313" key="10">
    <source>
        <dbReference type="Proteomes" id="UP001516023"/>
    </source>
</evidence>
<feature type="binding site" evidence="5">
    <location>
        <position position="231"/>
    </location>
    <ligand>
        <name>a divalent metal cation</name>
        <dbReference type="ChEBI" id="CHEBI:60240"/>
        <label>2</label>
        <note>catalytic</note>
    </ligand>
</feature>
<dbReference type="AlphaFoldDB" id="A0ABD3PAN3"/>
<keyword evidence="3 5" id="KW-0479">Metal-binding</keyword>
<dbReference type="HAMAP" id="MF_01974">
    <property type="entry name" value="MetAP_1"/>
    <property type="match status" value="1"/>
</dbReference>